<reference evidence="8" key="1">
    <citation type="submission" date="2021-12" db="EMBL/GenBank/DDBJ databases">
        <title>Discovery of the Pendulisporaceae a myxobacterial family with distinct sporulation behavior and unique specialized metabolism.</title>
        <authorList>
            <person name="Garcia R."/>
            <person name="Popoff A."/>
            <person name="Bader C.D."/>
            <person name="Loehr J."/>
            <person name="Walesch S."/>
            <person name="Walt C."/>
            <person name="Boldt J."/>
            <person name="Bunk B."/>
            <person name="Haeckl F.J.F.P.J."/>
            <person name="Gunesch A.P."/>
            <person name="Birkelbach J."/>
            <person name="Nuebel U."/>
            <person name="Pietschmann T."/>
            <person name="Bach T."/>
            <person name="Mueller R."/>
        </authorList>
    </citation>
    <scope>NUCLEOTIDE SEQUENCE</scope>
    <source>
        <strain evidence="8">MSr11367</strain>
    </source>
</reference>
<name>A0ABZ2L703_9BACT</name>
<evidence type="ECO:0000256" key="3">
    <source>
        <dbReference type="ARBA" id="ARBA00022989"/>
    </source>
</evidence>
<evidence type="ECO:0000256" key="4">
    <source>
        <dbReference type="ARBA" id="ARBA00023136"/>
    </source>
</evidence>
<evidence type="ECO:0000259" key="7">
    <source>
        <dbReference type="Pfam" id="PF01694"/>
    </source>
</evidence>
<evidence type="ECO:0000256" key="2">
    <source>
        <dbReference type="ARBA" id="ARBA00022692"/>
    </source>
</evidence>
<dbReference type="Pfam" id="PF01694">
    <property type="entry name" value="Rhomboid"/>
    <property type="match status" value="1"/>
</dbReference>
<keyword evidence="8" id="KW-0378">Hydrolase</keyword>
<dbReference type="RefSeq" id="WP_394834124.1">
    <property type="nucleotide sequence ID" value="NZ_CP089929.1"/>
</dbReference>
<feature type="compositionally biased region" description="Basic and acidic residues" evidence="5">
    <location>
        <begin position="252"/>
        <end position="268"/>
    </location>
</feature>
<proteinExistence type="predicted"/>
<dbReference type="SUPFAM" id="SSF144091">
    <property type="entry name" value="Rhomboid-like"/>
    <property type="match status" value="1"/>
</dbReference>
<dbReference type="PANTHER" id="PTHR13377">
    <property type="entry name" value="PLACENTAL PROTEIN 6"/>
    <property type="match status" value="1"/>
</dbReference>
<comment type="subcellular location">
    <subcellularLocation>
        <location evidence="1">Membrane</location>
        <topology evidence="1">Multi-pass membrane protein</topology>
    </subcellularLocation>
</comment>
<feature type="region of interest" description="Disordered" evidence="5">
    <location>
        <begin position="238"/>
        <end position="268"/>
    </location>
</feature>
<keyword evidence="3 6" id="KW-1133">Transmembrane helix</keyword>
<dbReference type="SMART" id="SM01160">
    <property type="entry name" value="DUF1751"/>
    <property type="match status" value="1"/>
</dbReference>
<protein>
    <submittedName>
        <fullName evidence="8">Rhomboid family intramembrane serine protease</fullName>
    </submittedName>
</protein>
<organism evidence="8 9">
    <name type="scientific">Pendulispora rubella</name>
    <dbReference type="NCBI Taxonomy" id="2741070"/>
    <lineage>
        <taxon>Bacteria</taxon>
        <taxon>Pseudomonadati</taxon>
        <taxon>Myxococcota</taxon>
        <taxon>Myxococcia</taxon>
        <taxon>Myxococcales</taxon>
        <taxon>Sorangiineae</taxon>
        <taxon>Pendulisporaceae</taxon>
        <taxon>Pendulispora</taxon>
    </lineage>
</organism>
<dbReference type="Proteomes" id="UP001374803">
    <property type="component" value="Chromosome"/>
</dbReference>
<dbReference type="Gene3D" id="1.20.1540.10">
    <property type="entry name" value="Rhomboid-like"/>
    <property type="match status" value="1"/>
</dbReference>
<feature type="transmembrane region" description="Helical" evidence="6">
    <location>
        <begin position="17"/>
        <end position="37"/>
    </location>
</feature>
<feature type="transmembrane region" description="Helical" evidence="6">
    <location>
        <begin position="131"/>
        <end position="149"/>
    </location>
</feature>
<evidence type="ECO:0000313" key="9">
    <source>
        <dbReference type="Proteomes" id="UP001374803"/>
    </source>
</evidence>
<feature type="transmembrane region" description="Helical" evidence="6">
    <location>
        <begin position="64"/>
        <end position="88"/>
    </location>
</feature>
<keyword evidence="8" id="KW-0645">Protease</keyword>
<keyword evidence="9" id="KW-1185">Reference proteome</keyword>
<dbReference type="EMBL" id="CP089983">
    <property type="protein sequence ID" value="WXB04482.1"/>
    <property type="molecule type" value="Genomic_DNA"/>
</dbReference>
<evidence type="ECO:0000256" key="1">
    <source>
        <dbReference type="ARBA" id="ARBA00004141"/>
    </source>
</evidence>
<dbReference type="InterPro" id="IPR022764">
    <property type="entry name" value="Peptidase_S54_rhomboid_dom"/>
</dbReference>
<feature type="transmembrane region" description="Helical" evidence="6">
    <location>
        <begin position="155"/>
        <end position="180"/>
    </location>
</feature>
<dbReference type="GO" id="GO:0008233">
    <property type="term" value="F:peptidase activity"/>
    <property type="evidence" value="ECO:0007669"/>
    <property type="project" value="UniProtKB-KW"/>
</dbReference>
<keyword evidence="2 6" id="KW-0812">Transmembrane</keyword>
<dbReference type="InterPro" id="IPR035952">
    <property type="entry name" value="Rhomboid-like_sf"/>
</dbReference>
<keyword evidence="4 6" id="KW-0472">Membrane</keyword>
<evidence type="ECO:0000256" key="5">
    <source>
        <dbReference type="SAM" id="MobiDB-lite"/>
    </source>
</evidence>
<dbReference type="GO" id="GO:0006508">
    <property type="term" value="P:proteolysis"/>
    <property type="evidence" value="ECO:0007669"/>
    <property type="project" value="UniProtKB-KW"/>
</dbReference>
<feature type="domain" description="Peptidase S54 rhomboid" evidence="7">
    <location>
        <begin position="59"/>
        <end position="174"/>
    </location>
</feature>
<dbReference type="InterPro" id="IPR013861">
    <property type="entry name" value="TMEM115/Pdh1/Rbl19"/>
</dbReference>
<gene>
    <name evidence="8" type="ORF">LVJ94_47220</name>
</gene>
<dbReference type="PANTHER" id="PTHR13377:SF3">
    <property type="entry name" value="TRANSMEMBRANE PROTEIN 115"/>
    <property type="match status" value="1"/>
</dbReference>
<accession>A0ABZ2L703</accession>
<evidence type="ECO:0000313" key="8">
    <source>
        <dbReference type="EMBL" id="WXB04482.1"/>
    </source>
</evidence>
<sequence length="268" mass="29945">MAGQGRWQDRFSFGGRLPWGVGLLLSLTVVCSLAVAFGSRHTGPLFELASLVPAAVWRGEVWRLLTWAFIEPNPLSLLFTCLGIYWFGSDLAGEWGSARFLTVLGGIAVSAAVFTCLLAQIDASVLPQHYLGSWACSCAMIVAWGLWFPDRVVRIYFILPIRGLWLAWLTVGLTVVYAIYAGWERYLPELLAEGSMLAWIYRRTLSARWAKARRPAARPKPVPAKKRSAKGVSYLRVVEPHDDDDPPPMSPELEKRVQDLLRGTKRDD</sequence>
<feature type="transmembrane region" description="Helical" evidence="6">
    <location>
        <begin position="100"/>
        <end position="119"/>
    </location>
</feature>
<evidence type="ECO:0000256" key="6">
    <source>
        <dbReference type="SAM" id="Phobius"/>
    </source>
</evidence>